<evidence type="ECO:0000313" key="2">
    <source>
        <dbReference type="EMBL" id="MFB9314434.1"/>
    </source>
</evidence>
<dbReference type="Proteomes" id="UP001589750">
    <property type="component" value="Unassembled WGS sequence"/>
</dbReference>
<gene>
    <name evidence="2" type="ORF">ACFFRI_15365</name>
</gene>
<organism evidence="2 3">
    <name type="scientific">Nocardioides plantarum</name>
    <dbReference type="NCBI Taxonomy" id="29299"/>
    <lineage>
        <taxon>Bacteria</taxon>
        <taxon>Bacillati</taxon>
        <taxon>Actinomycetota</taxon>
        <taxon>Actinomycetes</taxon>
        <taxon>Propionibacteriales</taxon>
        <taxon>Nocardioidaceae</taxon>
        <taxon>Nocardioides</taxon>
    </lineage>
</organism>
<feature type="region of interest" description="Disordered" evidence="1">
    <location>
        <begin position="131"/>
        <end position="157"/>
    </location>
</feature>
<feature type="compositionally biased region" description="Basic and acidic residues" evidence="1">
    <location>
        <begin position="1"/>
        <end position="23"/>
    </location>
</feature>
<protein>
    <submittedName>
        <fullName evidence="2">Uncharacterized protein</fullName>
    </submittedName>
</protein>
<accession>A0ABV5KCH1</accession>
<proteinExistence type="predicted"/>
<evidence type="ECO:0000256" key="1">
    <source>
        <dbReference type="SAM" id="MobiDB-lite"/>
    </source>
</evidence>
<reference evidence="2 3" key="1">
    <citation type="submission" date="2024-09" db="EMBL/GenBank/DDBJ databases">
        <authorList>
            <person name="Sun Q."/>
            <person name="Mori K."/>
        </authorList>
    </citation>
    <scope>NUCLEOTIDE SEQUENCE [LARGE SCALE GENOMIC DNA]</scope>
    <source>
        <strain evidence="2 3">JCM 9626</strain>
    </source>
</reference>
<name>A0ABV5KCH1_9ACTN</name>
<sequence length="157" mass="15643">MTDPHEPDPHEAESHEPDPDRPEVGSVGEEAAKLLGALSGWATDAGDTGNAGEPGAGLGATLGAALGGLGGLAAERLSEVNDHLATGAAECTYCPVCRTVHAIRGTSPEVKAHLAGAASSFFQAVAAALATQPPPGTRGPGDSTGLERIDLDGDDDE</sequence>
<dbReference type="RefSeq" id="WP_140010100.1">
    <property type="nucleotide sequence ID" value="NZ_JBHMDG010000021.1"/>
</dbReference>
<dbReference type="EMBL" id="JBHMDG010000021">
    <property type="protein sequence ID" value="MFB9314434.1"/>
    <property type="molecule type" value="Genomic_DNA"/>
</dbReference>
<evidence type="ECO:0000313" key="3">
    <source>
        <dbReference type="Proteomes" id="UP001589750"/>
    </source>
</evidence>
<comment type="caution">
    <text evidence="2">The sequence shown here is derived from an EMBL/GenBank/DDBJ whole genome shotgun (WGS) entry which is preliminary data.</text>
</comment>
<keyword evidence="3" id="KW-1185">Reference proteome</keyword>
<feature type="region of interest" description="Disordered" evidence="1">
    <location>
        <begin position="1"/>
        <end position="59"/>
    </location>
</feature>